<keyword evidence="2 6" id="KW-0808">Transferase</keyword>
<keyword evidence="4" id="KW-0812">Transmembrane</keyword>
<evidence type="ECO:0000256" key="2">
    <source>
        <dbReference type="ARBA" id="ARBA00022679"/>
    </source>
</evidence>
<comment type="pathway">
    <text evidence="1">Lipid metabolism.</text>
</comment>
<evidence type="ECO:0000256" key="1">
    <source>
        <dbReference type="ARBA" id="ARBA00005189"/>
    </source>
</evidence>
<protein>
    <submittedName>
        <fullName evidence="6">Phospholipid/glycerol acyltransferase</fullName>
    </submittedName>
</protein>
<keyword evidence="4" id="KW-0472">Membrane</keyword>
<feature type="domain" description="Phospholipid/glycerol acyltransferase" evidence="5">
    <location>
        <begin position="71"/>
        <end position="185"/>
    </location>
</feature>
<dbReference type="CDD" id="cd07989">
    <property type="entry name" value="LPLAT_AGPAT-like"/>
    <property type="match status" value="1"/>
</dbReference>
<dbReference type="Pfam" id="PF01553">
    <property type="entry name" value="Acyltransferase"/>
    <property type="match status" value="1"/>
</dbReference>
<name>B8ETS8_METSB</name>
<evidence type="ECO:0000256" key="4">
    <source>
        <dbReference type="SAM" id="Phobius"/>
    </source>
</evidence>
<organism evidence="6 7">
    <name type="scientific">Methylocella silvestris (strain DSM 15510 / CIP 108128 / LMG 27833 / NCIMB 13906 / BL2)</name>
    <dbReference type="NCBI Taxonomy" id="395965"/>
    <lineage>
        <taxon>Bacteria</taxon>
        <taxon>Pseudomonadati</taxon>
        <taxon>Pseudomonadota</taxon>
        <taxon>Alphaproteobacteria</taxon>
        <taxon>Hyphomicrobiales</taxon>
        <taxon>Beijerinckiaceae</taxon>
        <taxon>Methylocella</taxon>
    </lineage>
</organism>
<feature type="transmembrane region" description="Helical" evidence="4">
    <location>
        <begin position="7"/>
        <end position="29"/>
    </location>
</feature>
<dbReference type="eggNOG" id="COG0204">
    <property type="taxonomic scope" value="Bacteria"/>
</dbReference>
<dbReference type="GO" id="GO:0006654">
    <property type="term" value="P:phosphatidic acid biosynthetic process"/>
    <property type="evidence" value="ECO:0007669"/>
    <property type="project" value="TreeGrafter"/>
</dbReference>
<dbReference type="Proteomes" id="UP000002257">
    <property type="component" value="Chromosome"/>
</dbReference>
<evidence type="ECO:0000313" key="6">
    <source>
        <dbReference type="EMBL" id="ACK52430.1"/>
    </source>
</evidence>
<evidence type="ECO:0000259" key="5">
    <source>
        <dbReference type="SMART" id="SM00563"/>
    </source>
</evidence>
<sequence length="250" mass="27747">MTVIRSILFNIAFYVNITVLAFAGLPTLFMKRDAVQDLARLWARNSLWLLDKLCGVKVEFRGRENLPPGACIIAAKHQSALETFALTTQMNDFTFVLKRELMAIPFFGWYLKGAGQIGIERARRGQALAELTRQVREAIDEQRQVFIFPEGTRTLPGAAPDYKSGVAHLCAATGAVCVPVALNSGLFWPRQGFLRRRGRVVIKFLPPLAADVDKQKFMRVLQSRIEAATEELIAEAIAADPSLSVELATV</sequence>
<keyword evidence="4" id="KW-1133">Transmembrane helix</keyword>
<keyword evidence="7" id="KW-1185">Reference proteome</keyword>
<dbReference type="SUPFAM" id="SSF69593">
    <property type="entry name" value="Glycerol-3-phosphate (1)-acyltransferase"/>
    <property type="match status" value="1"/>
</dbReference>
<dbReference type="OrthoDB" id="5290997at2"/>
<feature type="transmembrane region" description="Helical" evidence="4">
    <location>
        <begin position="166"/>
        <end position="188"/>
    </location>
</feature>
<dbReference type="PANTHER" id="PTHR10434:SF40">
    <property type="entry name" value="1-ACYL-SN-GLYCEROL-3-PHOSPHATE ACYLTRANSFERASE"/>
    <property type="match status" value="1"/>
</dbReference>
<dbReference type="SMART" id="SM00563">
    <property type="entry name" value="PlsC"/>
    <property type="match status" value="1"/>
</dbReference>
<dbReference type="InterPro" id="IPR002123">
    <property type="entry name" value="Plipid/glycerol_acylTrfase"/>
</dbReference>
<keyword evidence="3 6" id="KW-0012">Acyltransferase</keyword>
<dbReference type="RefSeq" id="WP_012592499.1">
    <property type="nucleotide sequence ID" value="NC_011666.1"/>
</dbReference>
<gene>
    <name evidence="6" type="ordered locus">Msil_3541</name>
</gene>
<dbReference type="STRING" id="395965.Msil_3541"/>
<dbReference type="PANTHER" id="PTHR10434">
    <property type="entry name" value="1-ACYL-SN-GLYCEROL-3-PHOSPHATE ACYLTRANSFERASE"/>
    <property type="match status" value="1"/>
</dbReference>
<proteinExistence type="predicted"/>
<accession>B8ETS8</accession>
<dbReference type="EMBL" id="CP001280">
    <property type="protein sequence ID" value="ACK52430.1"/>
    <property type="molecule type" value="Genomic_DNA"/>
</dbReference>
<dbReference type="AlphaFoldDB" id="B8ETS8"/>
<reference evidence="6 7" key="1">
    <citation type="journal article" date="2010" name="J. Bacteriol.">
        <title>Complete genome sequence of the aerobic facultative methanotroph Methylocella silvestris BL2.</title>
        <authorList>
            <person name="Chen Y."/>
            <person name="Crombie A."/>
            <person name="Rahman M.T."/>
            <person name="Dedysh S.N."/>
            <person name="Liesack W."/>
            <person name="Stott M.B."/>
            <person name="Alam M."/>
            <person name="Theisen A.R."/>
            <person name="Murrell J.C."/>
            <person name="Dunfield P.F."/>
        </authorList>
    </citation>
    <scope>NUCLEOTIDE SEQUENCE [LARGE SCALE GENOMIC DNA]</scope>
    <source>
        <strain evidence="7">DSM 15510 / CIP 108128 / LMG 27833 / NCIMB 13906 / BL2</strain>
    </source>
</reference>
<dbReference type="GO" id="GO:0003841">
    <property type="term" value="F:1-acylglycerol-3-phosphate O-acyltransferase activity"/>
    <property type="evidence" value="ECO:0007669"/>
    <property type="project" value="TreeGrafter"/>
</dbReference>
<evidence type="ECO:0000313" key="7">
    <source>
        <dbReference type="Proteomes" id="UP000002257"/>
    </source>
</evidence>
<dbReference type="HOGENOM" id="CLU_027938_5_1_5"/>
<evidence type="ECO:0000256" key="3">
    <source>
        <dbReference type="ARBA" id="ARBA00023315"/>
    </source>
</evidence>
<dbReference type="KEGG" id="msl:Msil_3541"/>